<name>A0A832LXY7_9BACT</name>
<dbReference type="InterPro" id="IPR050085">
    <property type="entry name" value="AGPR"/>
</dbReference>
<evidence type="ECO:0000256" key="7">
    <source>
        <dbReference type="HAMAP-Rule" id="MF_00150"/>
    </source>
</evidence>
<dbReference type="CDD" id="cd23934">
    <property type="entry name" value="AGPR_1_C"/>
    <property type="match status" value="1"/>
</dbReference>
<reference evidence="10" key="1">
    <citation type="journal article" date="2020" name="mSystems">
        <title>Genome- and Community-Level Interaction Insights into Carbon Utilization and Element Cycling Functions of Hydrothermarchaeota in Hydrothermal Sediment.</title>
        <authorList>
            <person name="Zhou Z."/>
            <person name="Liu Y."/>
            <person name="Xu W."/>
            <person name="Pan J."/>
            <person name="Luo Z.H."/>
            <person name="Li M."/>
        </authorList>
    </citation>
    <scope>NUCLEOTIDE SEQUENCE [LARGE SCALE GENOMIC DNA]</scope>
    <source>
        <strain evidence="10">SpSt-605</strain>
    </source>
</reference>
<comment type="function">
    <text evidence="7">Catalyzes the NADPH-dependent reduction of N-acetyl-5-glutamyl phosphate to yield N-acetyl-L-glutamate 5-semialdehyde.</text>
</comment>
<accession>A0A832LXY7</accession>
<dbReference type="InterPro" id="IPR036291">
    <property type="entry name" value="NAD(P)-bd_dom_sf"/>
</dbReference>
<dbReference type="EMBL" id="DSZU01000117">
    <property type="protein sequence ID" value="HGV55735.1"/>
    <property type="molecule type" value="Genomic_DNA"/>
</dbReference>
<dbReference type="PANTHER" id="PTHR32338:SF10">
    <property type="entry name" value="N-ACETYL-GAMMA-GLUTAMYL-PHOSPHATE REDUCTASE, CHLOROPLASTIC-RELATED"/>
    <property type="match status" value="1"/>
</dbReference>
<evidence type="ECO:0000256" key="3">
    <source>
        <dbReference type="ARBA" id="ARBA00022605"/>
    </source>
</evidence>
<dbReference type="Pfam" id="PF22698">
    <property type="entry name" value="Semialdhyde_dhC_1"/>
    <property type="match status" value="1"/>
</dbReference>
<proteinExistence type="inferred from homology"/>
<evidence type="ECO:0000256" key="8">
    <source>
        <dbReference type="PROSITE-ProRule" id="PRU10010"/>
    </source>
</evidence>
<dbReference type="EC" id="1.2.1.38" evidence="7"/>
<dbReference type="HAMAP" id="MF_00150">
    <property type="entry name" value="ArgC_type1"/>
    <property type="match status" value="1"/>
</dbReference>
<comment type="pathway">
    <text evidence="1 7">Amino-acid biosynthesis; L-arginine biosynthesis; N(2)-acetyl-L-ornithine from L-glutamate: step 3/4.</text>
</comment>
<evidence type="ECO:0000259" key="9">
    <source>
        <dbReference type="SMART" id="SM00859"/>
    </source>
</evidence>
<dbReference type="CDD" id="cd17895">
    <property type="entry name" value="AGPR_1_N"/>
    <property type="match status" value="1"/>
</dbReference>
<comment type="caution">
    <text evidence="10">The sequence shown here is derived from an EMBL/GenBank/DDBJ whole genome shotgun (WGS) entry which is preliminary data.</text>
</comment>
<evidence type="ECO:0000256" key="6">
    <source>
        <dbReference type="ARBA" id="ARBA00050557"/>
    </source>
</evidence>
<dbReference type="NCBIfam" id="TIGR01850">
    <property type="entry name" value="argC"/>
    <property type="match status" value="1"/>
</dbReference>
<keyword evidence="7" id="KW-0963">Cytoplasm</keyword>
<comment type="similarity">
    <text evidence="7">Belongs to the NAGSA dehydrogenase family. Type 1 subfamily.</text>
</comment>
<dbReference type="Gene3D" id="3.30.360.10">
    <property type="entry name" value="Dihydrodipicolinate Reductase, domain 2"/>
    <property type="match status" value="1"/>
</dbReference>
<dbReference type="InterPro" id="IPR000534">
    <property type="entry name" value="Semialdehyde_DH_NAD-bd"/>
</dbReference>
<evidence type="ECO:0000256" key="5">
    <source>
        <dbReference type="ARBA" id="ARBA00023002"/>
    </source>
</evidence>
<dbReference type="InterPro" id="IPR000706">
    <property type="entry name" value="AGPR_type-1"/>
</dbReference>
<dbReference type="FunFam" id="3.30.360.10:FF:000014">
    <property type="entry name" value="N-acetyl-gamma-glutamyl-phosphate reductase"/>
    <property type="match status" value="1"/>
</dbReference>
<dbReference type="AlphaFoldDB" id="A0A832LXY7"/>
<dbReference type="Pfam" id="PF01118">
    <property type="entry name" value="Semialdhyde_dh"/>
    <property type="match status" value="1"/>
</dbReference>
<keyword evidence="5 7" id="KW-0560">Oxidoreductase</keyword>
<dbReference type="InterPro" id="IPR023013">
    <property type="entry name" value="AGPR_AS"/>
</dbReference>
<comment type="catalytic activity">
    <reaction evidence="6 7">
        <text>N-acetyl-L-glutamate 5-semialdehyde + phosphate + NADP(+) = N-acetyl-L-glutamyl 5-phosphate + NADPH + H(+)</text>
        <dbReference type="Rhea" id="RHEA:21588"/>
        <dbReference type="ChEBI" id="CHEBI:15378"/>
        <dbReference type="ChEBI" id="CHEBI:29123"/>
        <dbReference type="ChEBI" id="CHEBI:43474"/>
        <dbReference type="ChEBI" id="CHEBI:57783"/>
        <dbReference type="ChEBI" id="CHEBI:57936"/>
        <dbReference type="ChEBI" id="CHEBI:58349"/>
        <dbReference type="EC" id="1.2.1.38"/>
    </reaction>
</comment>
<dbReference type="GO" id="GO:0070401">
    <property type="term" value="F:NADP+ binding"/>
    <property type="evidence" value="ECO:0007669"/>
    <property type="project" value="InterPro"/>
</dbReference>
<dbReference type="Gene3D" id="3.40.50.720">
    <property type="entry name" value="NAD(P)-binding Rossmann-like Domain"/>
    <property type="match status" value="1"/>
</dbReference>
<dbReference type="GO" id="GO:0005737">
    <property type="term" value="C:cytoplasm"/>
    <property type="evidence" value="ECO:0007669"/>
    <property type="project" value="UniProtKB-SubCell"/>
</dbReference>
<evidence type="ECO:0000256" key="1">
    <source>
        <dbReference type="ARBA" id="ARBA00004862"/>
    </source>
</evidence>
<dbReference type="UniPathway" id="UPA00068">
    <property type="reaction ID" value="UER00108"/>
</dbReference>
<evidence type="ECO:0000256" key="2">
    <source>
        <dbReference type="ARBA" id="ARBA00022571"/>
    </source>
</evidence>
<dbReference type="GO" id="GO:0003942">
    <property type="term" value="F:N-acetyl-gamma-glutamyl-phosphate reductase activity"/>
    <property type="evidence" value="ECO:0007669"/>
    <property type="project" value="UniProtKB-UniRule"/>
</dbReference>
<keyword evidence="4 7" id="KW-0521">NADP</keyword>
<comment type="subcellular location">
    <subcellularLocation>
        <location evidence="7">Cytoplasm</location>
    </subcellularLocation>
</comment>
<evidence type="ECO:0000313" key="10">
    <source>
        <dbReference type="EMBL" id="HGV55735.1"/>
    </source>
</evidence>
<organism evidence="10">
    <name type="scientific">Caldimicrobium thiodismutans</name>
    <dbReference type="NCBI Taxonomy" id="1653476"/>
    <lineage>
        <taxon>Bacteria</taxon>
        <taxon>Pseudomonadati</taxon>
        <taxon>Thermodesulfobacteriota</taxon>
        <taxon>Thermodesulfobacteria</taxon>
        <taxon>Thermodesulfobacteriales</taxon>
        <taxon>Thermodesulfobacteriaceae</taxon>
        <taxon>Caldimicrobium</taxon>
    </lineage>
</organism>
<sequence>MIPIAIVGASGYTGLELLRLLSEHPLFQVVAITSRELIGKSLGEVYGFSGRYRDLRFEAPDVERLAGKVKGVFLCVPSGSAHEMARPLLEREVKVIDLSADFRFKNVKVYEATYKLTHQASDLLEIAVYGLAEIYAEEIKRASLVGNPGCYPTSVLLPLIPLIKEGLIEEEGIIVDSKSGTSGAGRKAENYYSFCEVNEDFKAYKVAGHRHTPEMEEKLSHFSGREIKVVFTPHLLPINRGILSTIYVRFRRPLREVHAFLESFYRERPFVEVLPLGTYPRLSEVRGTNMCKFALFEDKERNQGIIISVLDNLVKGASGQAIQNMNLMFGLPEDLGLPKSPLFV</sequence>
<dbReference type="GO" id="GO:0051287">
    <property type="term" value="F:NAD binding"/>
    <property type="evidence" value="ECO:0007669"/>
    <property type="project" value="InterPro"/>
</dbReference>
<protein>
    <recommendedName>
        <fullName evidence="7">N-acetyl-gamma-glutamyl-phosphate reductase</fullName>
        <shortName evidence="7">AGPR</shortName>
        <ecNumber evidence="7">1.2.1.38</ecNumber>
    </recommendedName>
    <alternativeName>
        <fullName evidence="7">N-acetyl-glutamate semialdehyde dehydrogenase</fullName>
        <shortName evidence="7">NAGSA dehydrogenase</shortName>
    </alternativeName>
</protein>
<keyword evidence="3 7" id="KW-0028">Amino-acid biosynthesis</keyword>
<dbReference type="PROSITE" id="PS01224">
    <property type="entry name" value="ARGC"/>
    <property type="match status" value="1"/>
</dbReference>
<dbReference type="SUPFAM" id="SSF55347">
    <property type="entry name" value="Glyceraldehyde-3-phosphate dehydrogenase-like, C-terminal domain"/>
    <property type="match status" value="1"/>
</dbReference>
<feature type="active site" evidence="7 8">
    <location>
        <position position="150"/>
    </location>
</feature>
<gene>
    <name evidence="7" type="primary">argC</name>
    <name evidence="10" type="ORF">ENT73_06630</name>
</gene>
<dbReference type="SUPFAM" id="SSF51735">
    <property type="entry name" value="NAD(P)-binding Rossmann-fold domains"/>
    <property type="match status" value="1"/>
</dbReference>
<keyword evidence="2 7" id="KW-0055">Arginine biosynthesis</keyword>
<dbReference type="PANTHER" id="PTHR32338">
    <property type="entry name" value="N-ACETYL-GAMMA-GLUTAMYL-PHOSPHATE REDUCTASE, CHLOROPLASTIC-RELATED-RELATED"/>
    <property type="match status" value="1"/>
</dbReference>
<evidence type="ECO:0000256" key="4">
    <source>
        <dbReference type="ARBA" id="ARBA00022857"/>
    </source>
</evidence>
<dbReference type="SMART" id="SM00859">
    <property type="entry name" value="Semialdhyde_dh"/>
    <property type="match status" value="1"/>
</dbReference>
<dbReference type="GO" id="GO:0006526">
    <property type="term" value="P:L-arginine biosynthetic process"/>
    <property type="evidence" value="ECO:0007669"/>
    <property type="project" value="UniProtKB-UniRule"/>
</dbReference>
<feature type="domain" description="Semialdehyde dehydrogenase NAD-binding" evidence="9">
    <location>
        <begin position="3"/>
        <end position="142"/>
    </location>
</feature>
<dbReference type="InterPro" id="IPR058924">
    <property type="entry name" value="AGPR_dimerisation_dom"/>
</dbReference>